<dbReference type="RefSeq" id="WP_116240942.1">
    <property type="nucleotide sequence ID" value="NZ_QUAB01000015.1"/>
</dbReference>
<evidence type="ECO:0000256" key="1">
    <source>
        <dbReference type="SAM" id="Phobius"/>
    </source>
</evidence>
<evidence type="ECO:0000313" key="3">
    <source>
        <dbReference type="Proteomes" id="UP000262172"/>
    </source>
</evidence>
<keyword evidence="1" id="KW-0812">Transmembrane</keyword>
<name>A0A371NYA8_9MICO</name>
<keyword evidence="1" id="KW-1133">Transmembrane helix</keyword>
<gene>
    <name evidence="2" type="ORF">DY023_03445</name>
</gene>
<keyword evidence="3" id="KW-1185">Reference proteome</keyword>
<dbReference type="Proteomes" id="UP000262172">
    <property type="component" value="Unassembled WGS sequence"/>
</dbReference>
<dbReference type="EMBL" id="QUAB01000015">
    <property type="protein sequence ID" value="REJ07698.1"/>
    <property type="molecule type" value="Genomic_DNA"/>
</dbReference>
<accession>A0A371NYA8</accession>
<evidence type="ECO:0000313" key="2">
    <source>
        <dbReference type="EMBL" id="REJ07698.1"/>
    </source>
</evidence>
<comment type="caution">
    <text evidence="2">The sequence shown here is derived from an EMBL/GenBank/DDBJ whole genome shotgun (WGS) entry which is preliminary data.</text>
</comment>
<sequence length="97" mass="10379">MTSQKDQAGKAVPEAHVTTETGRILRVSDLPEGTVVKLSTPAPGAQAAVVDPARRADVLFRKRRDEGHEVSVWWMIGAFVATSGIVCALLWWVPGGA</sequence>
<dbReference type="AlphaFoldDB" id="A0A371NYA8"/>
<reference evidence="2 3" key="1">
    <citation type="submission" date="2018-08" db="EMBL/GenBank/DDBJ databases">
        <title>Isolation, diversity and antifungal activity of Actinobacteria from cow dung.</title>
        <authorList>
            <person name="Ling L."/>
        </authorList>
    </citation>
    <scope>NUCLEOTIDE SEQUENCE [LARGE SCALE GENOMIC DNA]</scope>
    <source>
        <strain evidence="2 3">NEAU-LLE</strain>
    </source>
</reference>
<dbReference type="OrthoDB" id="5074012at2"/>
<feature type="transmembrane region" description="Helical" evidence="1">
    <location>
        <begin position="71"/>
        <end position="93"/>
    </location>
</feature>
<keyword evidence="1" id="KW-0472">Membrane</keyword>
<proteinExistence type="predicted"/>
<organism evidence="2 3">
    <name type="scientific">Microbacterium bovistercoris</name>
    <dbReference type="NCBI Taxonomy" id="2293570"/>
    <lineage>
        <taxon>Bacteria</taxon>
        <taxon>Bacillati</taxon>
        <taxon>Actinomycetota</taxon>
        <taxon>Actinomycetes</taxon>
        <taxon>Micrococcales</taxon>
        <taxon>Microbacteriaceae</taxon>
        <taxon>Microbacterium</taxon>
    </lineage>
</organism>
<protein>
    <submittedName>
        <fullName evidence="2">Uncharacterized protein</fullName>
    </submittedName>
</protein>